<feature type="transmembrane region" description="Helical" evidence="1">
    <location>
        <begin position="59"/>
        <end position="79"/>
    </location>
</feature>
<accession>A0ABV8CEK4</accession>
<evidence type="ECO:0000313" key="3">
    <source>
        <dbReference type="Proteomes" id="UP001595758"/>
    </source>
</evidence>
<dbReference type="Proteomes" id="UP001595758">
    <property type="component" value="Unassembled WGS sequence"/>
</dbReference>
<evidence type="ECO:0000313" key="2">
    <source>
        <dbReference type="EMBL" id="MFC3908755.1"/>
    </source>
</evidence>
<name>A0ABV8CEK4_9GAMM</name>
<sequence>MNSTDLIEMLGNLSRNMFPVQSLLSGLAYLLGIIFFLTAISKLHKIGESRANSSSHESIFVPVAYILAGSALLFLPSMVTSLSNTVFGAGNVLAYAKYSPYNIQSIMETIIRTAGFIWFIRGSVLMAHASHPGVKDGPKGLAFMFAGILAINFENTGQFLTWLMGQTADLTISIKQNQGY</sequence>
<gene>
    <name evidence="2" type="ORF">ACFORL_06650</name>
</gene>
<keyword evidence="3" id="KW-1185">Reference proteome</keyword>
<reference evidence="3" key="1">
    <citation type="journal article" date="2019" name="Int. J. Syst. Evol. Microbiol.">
        <title>The Global Catalogue of Microorganisms (GCM) 10K type strain sequencing project: providing services to taxonomists for standard genome sequencing and annotation.</title>
        <authorList>
            <consortium name="The Broad Institute Genomics Platform"/>
            <consortium name="The Broad Institute Genome Sequencing Center for Infectious Disease"/>
            <person name="Wu L."/>
            <person name="Ma J."/>
        </authorList>
    </citation>
    <scope>NUCLEOTIDE SEQUENCE [LARGE SCALE GENOMIC DNA]</scope>
    <source>
        <strain evidence="3">CCUG 59858</strain>
    </source>
</reference>
<feature type="transmembrane region" description="Helical" evidence="1">
    <location>
        <begin position="20"/>
        <end position="39"/>
    </location>
</feature>
<evidence type="ECO:0000256" key="1">
    <source>
        <dbReference type="SAM" id="Phobius"/>
    </source>
</evidence>
<keyword evidence="1" id="KW-0812">Transmembrane</keyword>
<proteinExistence type="predicted"/>
<dbReference type="RefSeq" id="WP_382342328.1">
    <property type="nucleotide sequence ID" value="NZ_JBHSAB010000012.1"/>
</dbReference>
<organism evidence="2 3">
    <name type="scientific">Legionella dresdenensis</name>
    <dbReference type="NCBI Taxonomy" id="450200"/>
    <lineage>
        <taxon>Bacteria</taxon>
        <taxon>Pseudomonadati</taxon>
        <taxon>Pseudomonadota</taxon>
        <taxon>Gammaproteobacteria</taxon>
        <taxon>Legionellales</taxon>
        <taxon>Legionellaceae</taxon>
        <taxon>Legionella</taxon>
    </lineage>
</organism>
<dbReference type="EMBL" id="JBHSAB010000012">
    <property type="protein sequence ID" value="MFC3908755.1"/>
    <property type="molecule type" value="Genomic_DNA"/>
</dbReference>
<comment type="caution">
    <text evidence="2">The sequence shown here is derived from an EMBL/GenBank/DDBJ whole genome shotgun (WGS) entry which is preliminary data.</text>
</comment>
<keyword evidence="1" id="KW-1133">Transmembrane helix</keyword>
<protein>
    <submittedName>
        <fullName evidence="2">Type IV secretion protein IcmC</fullName>
    </submittedName>
</protein>
<keyword evidence="1" id="KW-0472">Membrane</keyword>